<protein>
    <recommendedName>
        <fullName evidence="4">Translation initiation factor IF-2</fullName>
    </recommendedName>
</protein>
<feature type="region of interest" description="Disordered" evidence="1">
    <location>
        <begin position="120"/>
        <end position="147"/>
    </location>
</feature>
<evidence type="ECO:0008006" key="4">
    <source>
        <dbReference type="Google" id="ProtNLM"/>
    </source>
</evidence>
<feature type="compositionally biased region" description="Low complexity" evidence="1">
    <location>
        <begin position="80"/>
        <end position="98"/>
    </location>
</feature>
<name>A0ABT7BK44_9CYAN</name>
<reference evidence="2 3" key="1">
    <citation type="submission" date="2023-01" db="EMBL/GenBank/DDBJ databases">
        <title>Novel diversity within Roseofilum (Cyanobacteria; Desertifilaceae) from marine benthic mats with descriptions of four novel species.</title>
        <authorList>
            <person name="Wang Y."/>
            <person name="Berthold D.E."/>
            <person name="Hu J."/>
            <person name="Lefler F.W."/>
            <person name="Laughinghouse H.D. IV."/>
        </authorList>
    </citation>
    <scope>NUCLEOTIDE SEQUENCE [LARGE SCALE GENOMIC DNA]</scope>
    <source>
        <strain evidence="2 3">BLCC-M91</strain>
    </source>
</reference>
<feature type="compositionally biased region" description="Polar residues" evidence="1">
    <location>
        <begin position="16"/>
        <end position="32"/>
    </location>
</feature>
<feature type="region of interest" description="Disordered" evidence="1">
    <location>
        <begin position="1"/>
        <end position="98"/>
    </location>
</feature>
<dbReference type="EMBL" id="JAQPOK010000078">
    <property type="protein sequence ID" value="MDJ1179152.1"/>
    <property type="molecule type" value="Genomic_DNA"/>
</dbReference>
<evidence type="ECO:0000256" key="1">
    <source>
        <dbReference type="SAM" id="MobiDB-lite"/>
    </source>
</evidence>
<dbReference type="RefSeq" id="WP_283762462.1">
    <property type="nucleotide sequence ID" value="NZ_JAQPOK010000078.1"/>
</dbReference>
<feature type="compositionally biased region" description="Basic residues" evidence="1">
    <location>
        <begin position="67"/>
        <end position="79"/>
    </location>
</feature>
<feature type="compositionally biased region" description="Low complexity" evidence="1">
    <location>
        <begin position="42"/>
        <end position="62"/>
    </location>
</feature>
<sequence>MAFLKNLFGGKKKSDNFQVQFDDTPKTETQPVASPAPEAPKAPEAPAQAPAPAAKTEAPAKTTAKKEGKKTKTFRKAKQKAAPEQATPAAKPVAQPKVAAVAKPAQPVVEEGFATKYMNTGLGQNMSRRRPGPNMKGFLEMARKAKN</sequence>
<comment type="caution">
    <text evidence="2">The sequence shown here is derived from an EMBL/GenBank/DDBJ whole genome shotgun (WGS) entry which is preliminary data.</text>
</comment>
<keyword evidence="3" id="KW-1185">Reference proteome</keyword>
<gene>
    <name evidence="2" type="ORF">PJF56_09765</name>
</gene>
<accession>A0ABT7BK44</accession>
<dbReference type="Proteomes" id="UP001231370">
    <property type="component" value="Unassembled WGS sequence"/>
</dbReference>
<evidence type="ECO:0000313" key="3">
    <source>
        <dbReference type="Proteomes" id="UP001231370"/>
    </source>
</evidence>
<evidence type="ECO:0000313" key="2">
    <source>
        <dbReference type="EMBL" id="MDJ1179152.1"/>
    </source>
</evidence>
<proteinExistence type="predicted"/>
<organism evidence="2 3">
    <name type="scientific">Roseofilum halophilum BLCC-M91</name>
    <dbReference type="NCBI Taxonomy" id="3022259"/>
    <lineage>
        <taxon>Bacteria</taxon>
        <taxon>Bacillati</taxon>
        <taxon>Cyanobacteriota</taxon>
        <taxon>Cyanophyceae</taxon>
        <taxon>Desertifilales</taxon>
        <taxon>Desertifilaceae</taxon>
        <taxon>Roseofilum</taxon>
        <taxon>Roseofilum halophilum</taxon>
    </lineage>
</organism>